<evidence type="ECO:0000259" key="8">
    <source>
        <dbReference type="PROSITE" id="PS50888"/>
    </source>
</evidence>
<dbReference type="PROSITE" id="PS50888">
    <property type="entry name" value="BHLH"/>
    <property type="match status" value="1"/>
</dbReference>
<accession>A0AAD3RZP9</accession>
<keyword evidence="2" id="KW-0341">Growth regulation</keyword>
<protein>
    <recommendedName>
        <fullName evidence="8">BHLH domain-containing protein</fullName>
    </recommendedName>
</protein>
<dbReference type="EMBL" id="BSYO01000003">
    <property type="protein sequence ID" value="GMH01701.1"/>
    <property type="molecule type" value="Genomic_DNA"/>
</dbReference>
<dbReference type="InterPro" id="IPR036638">
    <property type="entry name" value="HLH_DNA-bd_sf"/>
</dbReference>
<sequence length="212" mass="23014">MSSRRSRSTQSGGSGISDEQISDLVSKLQQLIPELRRRRTSDKLSASSVLQETCNYIRNLHREVDDLSERLSQLLDSTDSGSAQAEIIRSLLISLTLFRESVESDAGEIEFRILLVSQQHKSANHGGEIGFFVETLRRAELPPACNSRWQLTQETNGVLNLQVLSPSRSMACLFCGGKTPSFVLASLSALAAGIIVTLTVSHLSGSSYGSSG</sequence>
<evidence type="ECO:0000256" key="6">
    <source>
        <dbReference type="SAM" id="MobiDB-lite"/>
    </source>
</evidence>
<dbReference type="FunFam" id="4.10.280.10:FF:000082">
    <property type="entry name" value="Transcription factor ILI6"/>
    <property type="match status" value="1"/>
</dbReference>
<dbReference type="PANTHER" id="PTHR46446:SF11">
    <property type="entry name" value="TRANSCRIPTION FACTOR PRE6"/>
    <property type="match status" value="1"/>
</dbReference>
<keyword evidence="7" id="KW-0472">Membrane</keyword>
<comment type="caution">
    <text evidence="9">The sequence shown here is derived from an EMBL/GenBank/DDBJ whole genome shotgun (WGS) entry which is preliminary data.</text>
</comment>
<evidence type="ECO:0000313" key="9">
    <source>
        <dbReference type="EMBL" id="GMH01701.1"/>
    </source>
</evidence>
<dbReference type="Pfam" id="PF23174">
    <property type="entry name" value="bHLH_ILI"/>
    <property type="match status" value="1"/>
</dbReference>
<dbReference type="GO" id="GO:0040008">
    <property type="term" value="P:regulation of growth"/>
    <property type="evidence" value="ECO:0007669"/>
    <property type="project" value="InterPro"/>
</dbReference>
<evidence type="ECO:0000256" key="7">
    <source>
        <dbReference type="SAM" id="Phobius"/>
    </source>
</evidence>
<evidence type="ECO:0000256" key="1">
    <source>
        <dbReference type="ARBA" id="ARBA00004123"/>
    </source>
</evidence>
<feature type="domain" description="BHLH" evidence="8">
    <location>
        <begin position="5"/>
        <end position="60"/>
    </location>
</feature>
<dbReference type="InterPro" id="IPR044293">
    <property type="entry name" value="PRE"/>
</dbReference>
<dbReference type="Gene3D" id="4.10.280.10">
    <property type="entry name" value="Helix-loop-helix DNA-binding domain"/>
    <property type="match status" value="1"/>
</dbReference>
<keyword evidence="10" id="KW-1185">Reference proteome</keyword>
<keyword evidence="7" id="KW-1133">Transmembrane helix</keyword>
<comment type="subcellular location">
    <subcellularLocation>
        <location evidence="1">Nucleus</location>
    </subcellularLocation>
</comment>
<evidence type="ECO:0000256" key="2">
    <source>
        <dbReference type="ARBA" id="ARBA00022604"/>
    </source>
</evidence>
<dbReference type="GO" id="GO:0046983">
    <property type="term" value="F:protein dimerization activity"/>
    <property type="evidence" value="ECO:0007669"/>
    <property type="project" value="InterPro"/>
</dbReference>
<name>A0AAD3RZP9_NEPGR</name>
<keyword evidence="3" id="KW-0805">Transcription regulation</keyword>
<dbReference type="GO" id="GO:0005634">
    <property type="term" value="C:nucleus"/>
    <property type="evidence" value="ECO:0007669"/>
    <property type="project" value="UniProtKB-SubCell"/>
</dbReference>
<proteinExistence type="predicted"/>
<dbReference type="PANTHER" id="PTHR46446">
    <property type="entry name" value="TRANSCRIPTION FACTOR PRE"/>
    <property type="match status" value="1"/>
</dbReference>
<gene>
    <name evidence="9" type="ORF">Nepgr_003540</name>
</gene>
<reference evidence="9" key="1">
    <citation type="submission" date="2023-05" db="EMBL/GenBank/DDBJ databases">
        <title>Nepenthes gracilis genome sequencing.</title>
        <authorList>
            <person name="Fukushima K."/>
        </authorList>
    </citation>
    <scope>NUCLEOTIDE SEQUENCE</scope>
    <source>
        <strain evidence="9">SING2019-196</strain>
    </source>
</reference>
<dbReference type="Proteomes" id="UP001279734">
    <property type="component" value="Unassembled WGS sequence"/>
</dbReference>
<keyword evidence="5" id="KW-0539">Nucleus</keyword>
<organism evidence="9 10">
    <name type="scientific">Nepenthes gracilis</name>
    <name type="common">Slender pitcher plant</name>
    <dbReference type="NCBI Taxonomy" id="150966"/>
    <lineage>
        <taxon>Eukaryota</taxon>
        <taxon>Viridiplantae</taxon>
        <taxon>Streptophyta</taxon>
        <taxon>Embryophyta</taxon>
        <taxon>Tracheophyta</taxon>
        <taxon>Spermatophyta</taxon>
        <taxon>Magnoliopsida</taxon>
        <taxon>eudicotyledons</taxon>
        <taxon>Gunneridae</taxon>
        <taxon>Pentapetalae</taxon>
        <taxon>Caryophyllales</taxon>
        <taxon>Nepenthaceae</taxon>
        <taxon>Nepenthes</taxon>
    </lineage>
</organism>
<evidence type="ECO:0000256" key="5">
    <source>
        <dbReference type="ARBA" id="ARBA00023242"/>
    </source>
</evidence>
<dbReference type="AlphaFoldDB" id="A0AAD3RZP9"/>
<feature type="region of interest" description="Disordered" evidence="6">
    <location>
        <begin position="1"/>
        <end position="20"/>
    </location>
</feature>
<evidence type="ECO:0000313" key="10">
    <source>
        <dbReference type="Proteomes" id="UP001279734"/>
    </source>
</evidence>
<dbReference type="SUPFAM" id="SSF47459">
    <property type="entry name" value="HLH, helix-loop-helix DNA-binding domain"/>
    <property type="match status" value="1"/>
</dbReference>
<dbReference type="GO" id="GO:0006355">
    <property type="term" value="P:regulation of DNA-templated transcription"/>
    <property type="evidence" value="ECO:0007669"/>
    <property type="project" value="InterPro"/>
</dbReference>
<evidence type="ECO:0000256" key="3">
    <source>
        <dbReference type="ARBA" id="ARBA00023015"/>
    </source>
</evidence>
<keyword evidence="7" id="KW-0812">Transmembrane</keyword>
<keyword evidence="4" id="KW-0804">Transcription</keyword>
<evidence type="ECO:0000256" key="4">
    <source>
        <dbReference type="ARBA" id="ARBA00023163"/>
    </source>
</evidence>
<dbReference type="InterPro" id="IPR011598">
    <property type="entry name" value="bHLH_dom"/>
</dbReference>
<dbReference type="CDD" id="cd11442">
    <property type="entry name" value="bHLH_AtPRE_like"/>
    <property type="match status" value="1"/>
</dbReference>
<feature type="transmembrane region" description="Helical" evidence="7">
    <location>
        <begin position="182"/>
        <end position="203"/>
    </location>
</feature>